<sequence length="49" mass="5600">MTDATFTLYPSDTLVAEVKASSKRQGHAEQTLKLSRMYRKERQMGLPLD</sequence>
<reference evidence="2" key="1">
    <citation type="journal article" date="2019" name="Int. J. Syst. Evol. Microbiol.">
        <title>The Global Catalogue of Microorganisms (GCM) 10K type strain sequencing project: providing services to taxonomists for standard genome sequencing and annotation.</title>
        <authorList>
            <consortium name="The Broad Institute Genomics Platform"/>
            <consortium name="The Broad Institute Genome Sequencing Center for Infectious Disease"/>
            <person name="Wu L."/>
            <person name="Ma J."/>
        </authorList>
    </citation>
    <scope>NUCLEOTIDE SEQUENCE [LARGE SCALE GENOMIC DNA]</scope>
    <source>
        <strain evidence="2">KCTC 12847</strain>
    </source>
</reference>
<comment type="caution">
    <text evidence="1">The sequence shown here is derived from an EMBL/GenBank/DDBJ whole genome shotgun (WGS) entry which is preliminary data.</text>
</comment>
<accession>A0ABV7LX29</accession>
<evidence type="ECO:0000313" key="1">
    <source>
        <dbReference type="EMBL" id="MFC3290557.1"/>
    </source>
</evidence>
<proteinExistence type="predicted"/>
<dbReference type="Proteomes" id="UP001595640">
    <property type="component" value="Unassembled WGS sequence"/>
</dbReference>
<name>A0ABV7LX29_9GAMM</name>
<dbReference type="RefSeq" id="WP_019020378.1">
    <property type="nucleotide sequence ID" value="NZ_BMXD01000016.1"/>
</dbReference>
<organism evidence="1 2">
    <name type="scientific">Modicisalibacter luteus</name>
    <dbReference type="NCBI Taxonomy" id="453962"/>
    <lineage>
        <taxon>Bacteria</taxon>
        <taxon>Pseudomonadati</taxon>
        <taxon>Pseudomonadota</taxon>
        <taxon>Gammaproteobacteria</taxon>
        <taxon>Oceanospirillales</taxon>
        <taxon>Halomonadaceae</taxon>
        <taxon>Modicisalibacter</taxon>
    </lineage>
</organism>
<keyword evidence="2" id="KW-1185">Reference proteome</keyword>
<evidence type="ECO:0000313" key="2">
    <source>
        <dbReference type="Proteomes" id="UP001595640"/>
    </source>
</evidence>
<dbReference type="EMBL" id="JBHRUH010000002">
    <property type="protein sequence ID" value="MFC3290557.1"/>
    <property type="molecule type" value="Genomic_DNA"/>
</dbReference>
<protein>
    <submittedName>
        <fullName evidence="1">Uncharacterized protein</fullName>
    </submittedName>
</protein>
<gene>
    <name evidence="1" type="ORF">ACFOEI_00545</name>
</gene>